<dbReference type="EMBL" id="JAFHDT010000013">
    <property type="protein sequence ID" value="KAI7802084.1"/>
    <property type="molecule type" value="Genomic_DNA"/>
</dbReference>
<dbReference type="InterPro" id="IPR043502">
    <property type="entry name" value="DNA/RNA_pol_sf"/>
</dbReference>
<dbReference type="Gene3D" id="1.10.340.70">
    <property type="match status" value="1"/>
</dbReference>
<dbReference type="Pfam" id="PF17921">
    <property type="entry name" value="Integrase_H2C2"/>
    <property type="match status" value="1"/>
</dbReference>
<proteinExistence type="predicted"/>
<protein>
    <recommendedName>
        <fullName evidence="1">Integrase catalytic domain-containing protein</fullName>
    </recommendedName>
</protein>
<dbReference type="Pfam" id="PF05380">
    <property type="entry name" value="Peptidase_A17"/>
    <property type="match status" value="1"/>
</dbReference>
<dbReference type="Gene3D" id="3.30.420.10">
    <property type="entry name" value="Ribonuclease H-like superfamily/Ribonuclease H"/>
    <property type="match status" value="1"/>
</dbReference>
<dbReference type="GO" id="GO:0015074">
    <property type="term" value="P:DNA integration"/>
    <property type="evidence" value="ECO:0007669"/>
    <property type="project" value="InterPro"/>
</dbReference>
<dbReference type="InterPro" id="IPR041588">
    <property type="entry name" value="Integrase_H2C2"/>
</dbReference>
<dbReference type="InterPro" id="IPR001584">
    <property type="entry name" value="Integrase_cat-core"/>
</dbReference>
<dbReference type="PROSITE" id="PS50994">
    <property type="entry name" value="INTEGRASE"/>
    <property type="match status" value="1"/>
</dbReference>
<reference evidence="2" key="1">
    <citation type="submission" date="2021-02" db="EMBL/GenBank/DDBJ databases">
        <title>Comparative genomics reveals that relaxation of natural selection precedes convergent phenotypic evolution of cavefish.</title>
        <authorList>
            <person name="Peng Z."/>
        </authorList>
    </citation>
    <scope>NUCLEOTIDE SEQUENCE</scope>
    <source>
        <tissue evidence="2">Muscle</tissue>
    </source>
</reference>
<name>A0A9W7WJQ0_TRIRA</name>
<accession>A0A9W7WJQ0</accession>
<dbReference type="AlphaFoldDB" id="A0A9W7WJQ0"/>
<comment type="caution">
    <text evidence="2">The sequence shown here is derived from an EMBL/GenBank/DDBJ whole genome shotgun (WGS) entry which is preliminary data.</text>
</comment>
<evidence type="ECO:0000313" key="3">
    <source>
        <dbReference type="Proteomes" id="UP001059041"/>
    </source>
</evidence>
<dbReference type="Proteomes" id="UP001059041">
    <property type="component" value="Linkage Group LG13"/>
</dbReference>
<dbReference type="Pfam" id="PF18701">
    <property type="entry name" value="DUF5641"/>
    <property type="match status" value="1"/>
</dbReference>
<dbReference type="SUPFAM" id="SSF53098">
    <property type="entry name" value="Ribonuclease H-like"/>
    <property type="match status" value="1"/>
</dbReference>
<dbReference type="InterPro" id="IPR008042">
    <property type="entry name" value="Retrotrans_Pao"/>
</dbReference>
<dbReference type="PANTHER" id="PTHR47331">
    <property type="entry name" value="PHD-TYPE DOMAIN-CONTAINING PROTEIN"/>
    <property type="match status" value="1"/>
</dbReference>
<dbReference type="InterPro" id="IPR036397">
    <property type="entry name" value="RNaseH_sf"/>
</dbReference>
<dbReference type="PANTHER" id="PTHR47331:SF3">
    <property type="match status" value="1"/>
</dbReference>
<evidence type="ECO:0000313" key="2">
    <source>
        <dbReference type="EMBL" id="KAI7802084.1"/>
    </source>
</evidence>
<feature type="domain" description="Integrase catalytic" evidence="1">
    <location>
        <begin position="961"/>
        <end position="1140"/>
    </location>
</feature>
<evidence type="ECO:0000259" key="1">
    <source>
        <dbReference type="PROSITE" id="PS50994"/>
    </source>
</evidence>
<gene>
    <name evidence="2" type="ORF">IRJ41_024663</name>
</gene>
<dbReference type="InterPro" id="IPR040676">
    <property type="entry name" value="DUF5641"/>
</dbReference>
<sequence>MQRLNLSGRRTLFLLQTMGQEKVVPAYVLSGLEVSSVDGNIFYQLPQMLTQKQMPVSPNIIVSKGDLSKWPYLAKVEVPHIMANVDLLIGSNAPKMLEPWEVINNQGNGPYAIRTALGWVINGSLHASSLEAEDCSAVVNRIYVCRLEEMLSIQYNHDFNEQAAEEQELSREDIRFLEIAESSATFEDNHYTLKLPFKKENVYLPNNFSVAKQRMLGLKRRFQRDEQFYQEYVTFVNDMINKGYAEQVPIQQMKRNLRVVFDCGAVFKGTSLNQVLLQGPNLTNTLLGVLLRFRQELVAVMGDIQAMFHQVRVAEEDQDFLHFLWWQNGDFTKEMSVFRMTVHLFGAVFSPSCAAFALRKTADDHQSEFREEVVKTLKENVYVDDCLKSVVSEEEAVCLVKDLSMLCQQGGFTLTKWISNKRTVLQTFPKEYRAKEWKDLDLDKDSLPVERALGLLWCAETDSFKCKIEIQENSCTRRGMLSVSSSVYDPLGFLAPVVLPAKIMLQELCRRKLGWDENVPNDIARHWVQWLKELNVLSEFKVKRCIKPGSCGFYRHAQLHHFSDASLQGYGTVTYLRIENSNGDIYVAFLMGKARVTPLKAVTIPRLELTAALLAVRVDLMLKKELRLQLQESVFWTDSTSVLRYVMNEDKRFYTFVANRVSIIREVTKTAQWRYVSSKENPADDASRGRRAGDFIKNNLWIEGPKFLWKPQEVWSKNIVLTAVGVDDPKVKKEVVVNVLNTQGSLNGTSRLMAYFANWRKLQVAVAWFLKLKRMLLRRIRKKRELDTADTNKQNALVQANCRVENTTGGQTLSAEDLMEAELAIICYCQQQRFPEEIAAMSSRKDLVSKQSVIYRLDPWLDNVFLRVGGRLARASLPEDTKYPLLLSKDQHVATLILKDLHEQLGHSGHNHMLSTLRRRYWITGATSAVRKIIAECCFCKKYNGRRMEQKMADLPKERILPDHPPSTNTGVDNFGPIEVKKGRGTVKRYGVIFTCLASRAVHLELANSLDTDACINALRRFISRRGQVEHLLSDNGTNFIGAETELKEALSKLNQTKIQEVLCQKGIKWSFNPPAGSHFGGVWERLIRMLWKILTAVLQQQKLDDDGLHTVLSSPNPNHILLLKGKPCLSPGLFEEHDLYIKRRWKQVQYISDLFWKRWVKEYLPLLQERQKWNTNKNSLRPGDIVSCKHSLIKKGLVRFVRLQTKTSVMDRPVAKLCLLHESVG</sequence>
<dbReference type="CDD" id="cd01644">
    <property type="entry name" value="RT_pepA17"/>
    <property type="match status" value="1"/>
</dbReference>
<organism evidence="2 3">
    <name type="scientific">Triplophysa rosa</name>
    <name type="common">Cave loach</name>
    <dbReference type="NCBI Taxonomy" id="992332"/>
    <lineage>
        <taxon>Eukaryota</taxon>
        <taxon>Metazoa</taxon>
        <taxon>Chordata</taxon>
        <taxon>Craniata</taxon>
        <taxon>Vertebrata</taxon>
        <taxon>Euteleostomi</taxon>
        <taxon>Actinopterygii</taxon>
        <taxon>Neopterygii</taxon>
        <taxon>Teleostei</taxon>
        <taxon>Ostariophysi</taxon>
        <taxon>Cypriniformes</taxon>
        <taxon>Nemacheilidae</taxon>
        <taxon>Triplophysa</taxon>
    </lineage>
</organism>
<dbReference type="InterPro" id="IPR012337">
    <property type="entry name" value="RNaseH-like_sf"/>
</dbReference>
<dbReference type="GO" id="GO:0003676">
    <property type="term" value="F:nucleic acid binding"/>
    <property type="evidence" value="ECO:0007669"/>
    <property type="project" value="InterPro"/>
</dbReference>
<keyword evidence="3" id="KW-1185">Reference proteome</keyword>
<dbReference type="SUPFAM" id="SSF56672">
    <property type="entry name" value="DNA/RNA polymerases"/>
    <property type="match status" value="1"/>
</dbReference>